<dbReference type="InterPro" id="IPR010359">
    <property type="entry name" value="IrrE_HExxH"/>
</dbReference>
<dbReference type="RefSeq" id="WP_131339999.1">
    <property type="nucleotide sequence ID" value="NZ_SJJZ01000002.1"/>
</dbReference>
<sequence length="262" mass="28318">MRWLGAAAVLHGQSFRNVVLIKLQMPDAVWVDGRPGWQRQGRRIVRGASGIRIVASARDVDRAAGPVQGHGVATVWDVSQTDGGAMPPIGTLADLRPDDVYAALARVALDAGYRVQRRPLPDEPNGAMTDRRRRRVFVSDELDGAVAAMRLAHELAHLRMHKLSRDSGCHGLARLEAESVAYTTLARFGALPAHQMASAAGTIGRNPPVRLVETLGGRVAATAGRLIGATERHLPTPQVLPGKVRTEPLPLDTEDREFDRGL</sequence>
<evidence type="ECO:0000313" key="3">
    <source>
        <dbReference type="EMBL" id="TCC08507.1"/>
    </source>
</evidence>
<dbReference type="Proteomes" id="UP000292346">
    <property type="component" value="Unassembled WGS sequence"/>
</dbReference>
<reference evidence="3 4" key="1">
    <citation type="submission" date="2019-02" db="EMBL/GenBank/DDBJ databases">
        <title>Kribbella capetownensis sp. nov. and Kribbella speibonae sp. nov., isolated from soil.</title>
        <authorList>
            <person name="Curtis S.M."/>
            <person name="Norton I."/>
            <person name="Everest G.J."/>
            <person name="Meyers P.R."/>
        </authorList>
    </citation>
    <scope>NUCLEOTIDE SEQUENCE [LARGE SCALE GENOMIC DNA]</scope>
    <source>
        <strain evidence="3 4">KCTC 29219</strain>
    </source>
</reference>
<dbReference type="Pfam" id="PF06114">
    <property type="entry name" value="Peptidase_M78"/>
    <property type="match status" value="1"/>
</dbReference>
<feature type="region of interest" description="Disordered" evidence="1">
    <location>
        <begin position="230"/>
        <end position="262"/>
    </location>
</feature>
<organism evidence="3 4">
    <name type="scientific">Kribbella soli</name>
    <dbReference type="NCBI Taxonomy" id="1124743"/>
    <lineage>
        <taxon>Bacteria</taxon>
        <taxon>Bacillati</taxon>
        <taxon>Actinomycetota</taxon>
        <taxon>Actinomycetes</taxon>
        <taxon>Propionibacteriales</taxon>
        <taxon>Kribbellaceae</taxon>
        <taxon>Kribbella</taxon>
    </lineage>
</organism>
<name>A0A4R0HBX0_9ACTN</name>
<comment type="caution">
    <text evidence="3">The sequence shown here is derived from an EMBL/GenBank/DDBJ whole genome shotgun (WGS) entry which is preliminary data.</text>
</comment>
<protein>
    <recommendedName>
        <fullName evidence="2">IrrE N-terminal-like domain-containing protein</fullName>
    </recommendedName>
</protein>
<keyword evidence="4" id="KW-1185">Reference proteome</keyword>
<evidence type="ECO:0000256" key="1">
    <source>
        <dbReference type="SAM" id="MobiDB-lite"/>
    </source>
</evidence>
<evidence type="ECO:0000259" key="2">
    <source>
        <dbReference type="Pfam" id="PF06114"/>
    </source>
</evidence>
<dbReference type="EMBL" id="SJJZ01000002">
    <property type="protein sequence ID" value="TCC08507.1"/>
    <property type="molecule type" value="Genomic_DNA"/>
</dbReference>
<feature type="domain" description="IrrE N-terminal-like" evidence="2">
    <location>
        <begin position="110"/>
        <end position="164"/>
    </location>
</feature>
<proteinExistence type="predicted"/>
<dbReference type="AlphaFoldDB" id="A0A4R0HBX0"/>
<accession>A0A4R0HBX0</accession>
<dbReference type="OrthoDB" id="7605626at2"/>
<gene>
    <name evidence="3" type="ORF">E0H45_21785</name>
</gene>
<evidence type="ECO:0000313" key="4">
    <source>
        <dbReference type="Proteomes" id="UP000292346"/>
    </source>
</evidence>